<name>A0A317EI69_9PROT</name>
<keyword evidence="4" id="KW-1185">Reference proteome</keyword>
<dbReference type="SUPFAM" id="SSF53335">
    <property type="entry name" value="S-adenosyl-L-methionine-dependent methyltransferases"/>
    <property type="match status" value="1"/>
</dbReference>
<dbReference type="GO" id="GO:0032259">
    <property type="term" value="P:methylation"/>
    <property type="evidence" value="ECO:0007669"/>
    <property type="project" value="UniProtKB-KW"/>
</dbReference>
<sequence length="203" mass="21843">MASVAPDWDERFRGDEALYGLAPSAFVVDCSLALAHGARVLCLAEGQGRNALALAARGFRVTALDLSATACRQLAARARALNLPLTVRQQDLGLWSAPEAAFDAVIAVYAHMPRLLRRDLHGQIGRALAPGGMVVIEGFRAEQLGRSSGGPRNADWLYSEAELRADFAGFHIDYLATPEVPLDEGRGHQGLGALIRFRARKQG</sequence>
<dbReference type="Pfam" id="PF13649">
    <property type="entry name" value="Methyltransf_25"/>
    <property type="match status" value="1"/>
</dbReference>
<accession>A0A317EI69</accession>
<evidence type="ECO:0000313" key="3">
    <source>
        <dbReference type="EMBL" id="PWR24925.1"/>
    </source>
</evidence>
<dbReference type="InterPro" id="IPR041698">
    <property type="entry name" value="Methyltransf_25"/>
</dbReference>
<dbReference type="AlphaFoldDB" id="A0A317EI69"/>
<dbReference type="Gene3D" id="3.40.50.150">
    <property type="entry name" value="Vaccinia Virus protein VP39"/>
    <property type="match status" value="1"/>
</dbReference>
<proteinExistence type="predicted"/>
<dbReference type="RefSeq" id="WP_109902856.1">
    <property type="nucleotide sequence ID" value="NZ_QGLE01000002.1"/>
</dbReference>
<feature type="domain" description="Methyltransferase" evidence="2">
    <location>
        <begin position="40"/>
        <end position="132"/>
    </location>
</feature>
<organism evidence="3 4">
    <name type="scientific">Zavarzinia aquatilis</name>
    <dbReference type="NCBI Taxonomy" id="2211142"/>
    <lineage>
        <taxon>Bacteria</taxon>
        <taxon>Pseudomonadati</taxon>
        <taxon>Pseudomonadota</taxon>
        <taxon>Alphaproteobacteria</taxon>
        <taxon>Rhodospirillales</taxon>
        <taxon>Zavarziniaceae</taxon>
        <taxon>Zavarzinia</taxon>
    </lineage>
</organism>
<dbReference type="GO" id="GO:0008168">
    <property type="term" value="F:methyltransferase activity"/>
    <property type="evidence" value="ECO:0007669"/>
    <property type="project" value="UniProtKB-KW"/>
</dbReference>
<comment type="caution">
    <text evidence="3">The sequence shown here is derived from an EMBL/GenBank/DDBJ whole genome shotgun (WGS) entry which is preliminary data.</text>
</comment>
<dbReference type="OrthoDB" id="9786503at2"/>
<evidence type="ECO:0000259" key="2">
    <source>
        <dbReference type="Pfam" id="PF13649"/>
    </source>
</evidence>
<protein>
    <submittedName>
        <fullName evidence="3">SAM-dependent methyltransferase</fullName>
    </submittedName>
</protein>
<keyword evidence="1 3" id="KW-0808">Transferase</keyword>
<dbReference type="PANTHER" id="PTHR43861">
    <property type="entry name" value="TRANS-ACONITATE 2-METHYLTRANSFERASE-RELATED"/>
    <property type="match status" value="1"/>
</dbReference>
<reference evidence="3 4" key="1">
    <citation type="submission" date="2018-05" db="EMBL/GenBank/DDBJ databases">
        <title>Zavarzinia sp. HR-AS.</title>
        <authorList>
            <person name="Lee Y."/>
            <person name="Jeon C.O."/>
        </authorList>
    </citation>
    <scope>NUCLEOTIDE SEQUENCE [LARGE SCALE GENOMIC DNA]</scope>
    <source>
        <strain evidence="3 4">HR-AS</strain>
    </source>
</reference>
<gene>
    <name evidence="3" type="ORF">DKG74_03925</name>
</gene>
<dbReference type="PANTHER" id="PTHR43861:SF3">
    <property type="entry name" value="PUTATIVE (AFU_ORTHOLOGUE AFUA_2G14390)-RELATED"/>
    <property type="match status" value="1"/>
</dbReference>
<keyword evidence="3" id="KW-0489">Methyltransferase</keyword>
<evidence type="ECO:0000313" key="4">
    <source>
        <dbReference type="Proteomes" id="UP000245461"/>
    </source>
</evidence>
<dbReference type="CDD" id="cd02440">
    <property type="entry name" value="AdoMet_MTases"/>
    <property type="match status" value="1"/>
</dbReference>
<dbReference type="Proteomes" id="UP000245461">
    <property type="component" value="Unassembled WGS sequence"/>
</dbReference>
<dbReference type="InterPro" id="IPR029063">
    <property type="entry name" value="SAM-dependent_MTases_sf"/>
</dbReference>
<dbReference type="EMBL" id="QGLE01000002">
    <property type="protein sequence ID" value="PWR24925.1"/>
    <property type="molecule type" value="Genomic_DNA"/>
</dbReference>
<evidence type="ECO:0000256" key="1">
    <source>
        <dbReference type="ARBA" id="ARBA00022679"/>
    </source>
</evidence>